<name>A0A6N3B5K1_9CLOT</name>
<proteinExistence type="predicted"/>
<evidence type="ECO:0000313" key="1">
    <source>
        <dbReference type="EMBL" id="VYT99121.1"/>
    </source>
</evidence>
<protein>
    <submittedName>
        <fullName evidence="1">Uncharacterized protein</fullName>
    </submittedName>
</protein>
<dbReference type="EMBL" id="CACRTV010000033">
    <property type="protein sequence ID" value="VYT99121.1"/>
    <property type="molecule type" value="Genomic_DNA"/>
</dbReference>
<reference evidence="1" key="1">
    <citation type="submission" date="2019-11" db="EMBL/GenBank/DDBJ databases">
        <authorList>
            <person name="Feng L."/>
        </authorList>
    </citation>
    <scope>NUCLEOTIDE SEQUENCE</scope>
    <source>
        <strain evidence="1">CParaputrificumLFYP93</strain>
    </source>
</reference>
<gene>
    <name evidence="1" type="ORF">CPLFYP93_01106</name>
</gene>
<dbReference type="RefSeq" id="WP_156560108.1">
    <property type="nucleotide sequence ID" value="NZ_CACRTV010000033.1"/>
</dbReference>
<dbReference type="AlphaFoldDB" id="A0A6N3B5K1"/>
<accession>A0A6N3B5K1</accession>
<organism evidence="1">
    <name type="scientific">Clostridium paraputrificum</name>
    <dbReference type="NCBI Taxonomy" id="29363"/>
    <lineage>
        <taxon>Bacteria</taxon>
        <taxon>Bacillati</taxon>
        <taxon>Bacillota</taxon>
        <taxon>Clostridia</taxon>
        <taxon>Eubacteriales</taxon>
        <taxon>Clostridiaceae</taxon>
        <taxon>Clostridium</taxon>
    </lineage>
</organism>
<sequence length="297" mass="33225">MIYYTNKPSDDRRTISKSSVTSKCTLIKSLSKTLCIPDNVCDTKLVDVNLTIKFNLPLKRATITDVVNDDFIESIVRHYVVAKINNTEVSEGNIHVKFPEIKLTNLRIRIGDTLTLRYRVKIRENAINNPDAYVNKKVIIDDTKCGKIKKVIKHEDGKFEDDLNIICQDDNCCCQACYPFTVEPCDSIIPVSVEVPNLQCNGKLVEVSVDIDNVCGGRRIAVGVNLVEVNSQEVEEPRGFLVKEFTTPNTTPCTSFTASGFCFPITDLSGCVSRKFKAKIFADYTDVLLSDCDCDTK</sequence>